<reference evidence="6 15" key="5">
    <citation type="submission" date="2020-04" db="EMBL/GenBank/DDBJ databases">
        <authorList>
            <person name="Hitch T.C.A."/>
            <person name="Wylensek D."/>
            <person name="Clavel T."/>
        </authorList>
    </citation>
    <scope>NUCLEOTIDE SEQUENCE [LARGE SCALE GENOMIC DNA]</scope>
    <source>
        <strain evidence="6 15">WCA3-601-WT-5E</strain>
    </source>
</reference>
<sequence>MGTITPESIISDLRYLQLLSRSFPTIADASTEIINLEAILNLPKGTEHFLTDIHGEYEAFQHVLKNASGAVKRKVNEIFGHTLRESEKKEICTLIYYPEEKLQLIKEEETDLDDWYLITLNQLVKVCQNVSSKYTRSKVRKALPAEFSYIIQELLHESSVEPNKHAYINVIVSTIISTKRADDFIIAMCKLIQRLTIDSLHIVGDIYDRGPGAHIIMDTLCDYHNFDIQWGNHDILWMGAASGNDACIANVIRMSMRYANLATLEDGYGINLLPLATFAMDTYADDSCAIFAPKMNFADANYNEKTLRLITQMHKAITIIQFKLEAEIINRRPEFGMENRKLLHKIDFERGVFVYEGKEYELRDANFPTIDPADPYRLTDEERELVDKIHASFMNSEKLKKHMRCLFTYGGMYLVCNSNLLYHASVPLNEDGSFKHVRIGKKEYWGHKLLQKTDQLIRTAYFDEDGSEEKNFALDYMWYMWCGPDAPSFDKDKMATFERYFVADKALHKENKGYYYTLRNRADICDSILTEFGVEPGPHSHIINGHVPVKTIKGERPIKADGKLLVIDGGFSKAYQPETGIAGYTLVYHSHGMQLVQHDPFQSRQKAIEEGQDIKSTTFVIEFNSQRMMVKDTDKGKQLVTQIQDLKKLLVAYRTGLIKEKEIF</sequence>
<reference evidence="7" key="6">
    <citation type="journal article" date="2021" name="PLoS Genet.">
        <title>Mobile Type VI secretion system loci of the gut Bacteroidales display extensive intra-ecosystem transfer, multi-species spread and geographical clustering.</title>
        <authorList>
            <person name="Garcia-Bayona L."/>
            <person name="Coyne M.J."/>
            <person name="Comstock L.E."/>
        </authorList>
    </citation>
    <scope>NUCLEOTIDE SEQUENCE</scope>
    <source>
        <strain evidence="7">CL11T00C20</strain>
    </source>
</reference>
<dbReference type="EMBL" id="QSLA01000013">
    <property type="protein sequence ID" value="RHF07261.1"/>
    <property type="molecule type" value="Genomic_DNA"/>
</dbReference>
<evidence type="ECO:0000256" key="2">
    <source>
        <dbReference type="ARBA" id="ARBA00023211"/>
    </source>
</evidence>
<comment type="cofactor">
    <cofactor evidence="4">
        <name>Mn(2+)</name>
        <dbReference type="ChEBI" id="CHEBI:29035"/>
    </cofactor>
</comment>
<evidence type="ECO:0000256" key="1">
    <source>
        <dbReference type="ARBA" id="ARBA00022801"/>
    </source>
</evidence>
<protein>
    <recommendedName>
        <fullName evidence="4">Fructose-1,6-bisphosphatase class 3</fullName>
        <shortName evidence="4">FBPase class 3</shortName>
        <ecNumber evidence="4">3.1.3.11</ecNumber>
    </recommendedName>
    <alternativeName>
        <fullName evidence="4">D-fructose-1,6-bisphosphate 1-phosphohydrolase class 3</fullName>
    </alternativeName>
</protein>
<keyword evidence="2 4" id="KW-0464">Manganese</keyword>
<comment type="pathway">
    <text evidence="4">Carbohydrate biosynthesis; gluconeogenesis.</text>
</comment>
<keyword evidence="1 4" id="KW-0378">Hydrolase</keyword>
<comment type="similarity">
    <text evidence="4">Belongs to the FBPase class 3 family.</text>
</comment>
<evidence type="ECO:0000313" key="5">
    <source>
        <dbReference type="EMBL" id="KAA5275313.1"/>
    </source>
</evidence>
<dbReference type="InterPro" id="IPR009164">
    <property type="entry name" value="FBPtase_class3"/>
</dbReference>
<dbReference type="InterPro" id="IPR029052">
    <property type="entry name" value="Metallo-depent_PP-like"/>
</dbReference>
<evidence type="ECO:0000313" key="8">
    <source>
        <dbReference type="EMBL" id="RHF07261.1"/>
    </source>
</evidence>
<dbReference type="GO" id="GO:0042132">
    <property type="term" value="F:fructose 1,6-bisphosphate 1-phosphatase activity"/>
    <property type="evidence" value="ECO:0007669"/>
    <property type="project" value="UniProtKB-UniRule"/>
</dbReference>
<evidence type="ECO:0000256" key="4">
    <source>
        <dbReference type="HAMAP-Rule" id="MF_01854"/>
    </source>
</evidence>
<keyword evidence="3 4" id="KW-0119">Carbohydrate metabolism</keyword>
<reference evidence="8 12" key="2">
    <citation type="submission" date="2018-08" db="EMBL/GenBank/DDBJ databases">
        <title>A genome reference for cultivated species of the human gut microbiota.</title>
        <authorList>
            <person name="Zou Y."/>
            <person name="Xue W."/>
            <person name="Luo G."/>
        </authorList>
    </citation>
    <scope>NUCLEOTIDE SEQUENCE [LARGE SCALE GENOMIC DNA]</scope>
    <source>
        <strain evidence="8 12">AM26-26AC</strain>
    </source>
</reference>
<evidence type="ECO:0000313" key="9">
    <source>
        <dbReference type="EMBL" id="RYT76257.1"/>
    </source>
</evidence>
<evidence type="ECO:0000313" key="10">
    <source>
        <dbReference type="EMBL" id="SUV29477.1"/>
    </source>
</evidence>
<reference evidence="10 11" key="1">
    <citation type="submission" date="2018-06" db="EMBL/GenBank/DDBJ databases">
        <authorList>
            <consortium name="Pathogen Informatics"/>
            <person name="Doyle S."/>
        </authorList>
    </citation>
    <scope>NUCLEOTIDE SEQUENCE [LARGE SCALE GENOMIC DNA]</scope>
    <source>
        <strain evidence="10 11">NCTC11155</strain>
    </source>
</reference>
<dbReference type="UniPathway" id="UPA00138"/>
<dbReference type="PIRSF" id="PIRSF000906">
    <property type="entry name" value="FBPtase_Bacill"/>
    <property type="match status" value="1"/>
</dbReference>
<dbReference type="Proteomes" id="UP000291917">
    <property type="component" value="Unassembled WGS sequence"/>
</dbReference>
<dbReference type="KEGG" id="beg:INE88_03399"/>
<reference evidence="9 13" key="4">
    <citation type="journal article" date="2019" name="Science, e1252229">
        <title>Invertible promoters mediate bacterial phase variation, antibiotic resistance, and host adaptation in the gut.</title>
        <authorList>
            <person name="Jiang X."/>
            <person name="Hall A.B."/>
            <person name="Arthur T.D."/>
            <person name="Plichta D.R."/>
            <person name="Covington C.T."/>
            <person name="Poyet M."/>
            <person name="Crothers J."/>
            <person name="Moses P.L."/>
            <person name="Tolonen A.C."/>
            <person name="Vlamakis H."/>
            <person name="Alm E.J."/>
            <person name="Xavier R.J."/>
        </authorList>
    </citation>
    <scope>NUCLEOTIDE SEQUENCE [LARGE SCALE GENOMIC DNA]</scope>
    <source>
        <strain evidence="9">Bj_0095</strain>
        <strain evidence="13">bj_0095</strain>
    </source>
</reference>
<dbReference type="EMBL" id="RCXL01000006">
    <property type="protein sequence ID" value="RYT76257.1"/>
    <property type="molecule type" value="Genomic_DNA"/>
</dbReference>
<evidence type="ECO:0000313" key="7">
    <source>
        <dbReference type="EMBL" id="QUT46565.1"/>
    </source>
</evidence>
<dbReference type="Proteomes" id="UP000254424">
    <property type="component" value="Unassembled WGS sequence"/>
</dbReference>
<evidence type="ECO:0000313" key="11">
    <source>
        <dbReference type="Proteomes" id="UP000254424"/>
    </source>
</evidence>
<name>A0A380YLR1_9BACE</name>
<dbReference type="EMBL" id="JABAGL010000017">
    <property type="protein sequence ID" value="NME86909.1"/>
    <property type="molecule type" value="Genomic_DNA"/>
</dbReference>
<dbReference type="Pfam" id="PF06874">
    <property type="entry name" value="FBPase_2"/>
    <property type="match status" value="1"/>
</dbReference>
<evidence type="ECO:0000313" key="13">
    <source>
        <dbReference type="Proteomes" id="UP000291917"/>
    </source>
</evidence>
<dbReference type="Proteomes" id="UP000335496">
    <property type="component" value="Unassembled WGS sequence"/>
</dbReference>
<dbReference type="EMBL" id="UFSX01000001">
    <property type="protein sequence ID" value="SUV29477.1"/>
    <property type="molecule type" value="Genomic_DNA"/>
</dbReference>
<dbReference type="EMBL" id="VVZX01000006">
    <property type="protein sequence ID" value="KAA5275313.1"/>
    <property type="molecule type" value="Genomic_DNA"/>
</dbReference>
<dbReference type="OrthoDB" id="9779903at2"/>
<dbReference type="STRING" id="483216.BACEGG_02372"/>
<organism evidence="10 11">
    <name type="scientific">Bacteroides eggerthii</name>
    <dbReference type="NCBI Taxonomy" id="28111"/>
    <lineage>
        <taxon>Bacteria</taxon>
        <taxon>Pseudomonadati</taxon>
        <taxon>Bacteroidota</taxon>
        <taxon>Bacteroidia</taxon>
        <taxon>Bacteroidales</taxon>
        <taxon>Bacteroidaceae</taxon>
        <taxon>Bacteroides</taxon>
    </lineage>
</organism>
<dbReference type="EC" id="3.1.3.11" evidence="4"/>
<evidence type="ECO:0000313" key="12">
    <source>
        <dbReference type="Proteomes" id="UP000283538"/>
    </source>
</evidence>
<reference evidence="5 14" key="3">
    <citation type="journal article" date="2019" name="Nat. Med.">
        <title>A library of human gut bacterial isolates paired with longitudinal multiomics data enables mechanistic microbiome research.</title>
        <authorList>
            <person name="Poyet M."/>
            <person name="Groussin M."/>
            <person name="Gibbons S.M."/>
            <person name="Avila-Pacheco J."/>
            <person name="Jiang X."/>
            <person name="Kearney S.M."/>
            <person name="Perrotta A.R."/>
            <person name="Berdy B."/>
            <person name="Zhao S."/>
            <person name="Lieberman T.D."/>
            <person name="Swanson P.K."/>
            <person name="Smith M."/>
            <person name="Roesemann S."/>
            <person name="Alexander J.E."/>
            <person name="Rich S.A."/>
            <person name="Livny J."/>
            <person name="Vlamakis H."/>
            <person name="Clish C."/>
            <person name="Bullock K."/>
            <person name="Deik A."/>
            <person name="Scott J."/>
            <person name="Pierce K.A."/>
            <person name="Xavier R.J."/>
            <person name="Alm E.J."/>
        </authorList>
    </citation>
    <scope>NUCLEOTIDE SEQUENCE [LARGE SCALE GENOMIC DNA]</scope>
    <source>
        <strain evidence="5 14">BIOML-A1</strain>
    </source>
</reference>
<comment type="catalytic activity">
    <reaction evidence="4">
        <text>beta-D-fructose 1,6-bisphosphate + H2O = beta-D-fructose 6-phosphate + phosphate</text>
        <dbReference type="Rhea" id="RHEA:11064"/>
        <dbReference type="ChEBI" id="CHEBI:15377"/>
        <dbReference type="ChEBI" id="CHEBI:32966"/>
        <dbReference type="ChEBI" id="CHEBI:43474"/>
        <dbReference type="ChEBI" id="CHEBI:57634"/>
        <dbReference type="EC" id="3.1.3.11"/>
    </reaction>
</comment>
<keyword evidence="14" id="KW-1185">Reference proteome</keyword>
<dbReference type="SUPFAM" id="SSF56300">
    <property type="entry name" value="Metallo-dependent phosphatases"/>
    <property type="match status" value="1"/>
</dbReference>
<dbReference type="GeneID" id="93071369"/>
<dbReference type="GO" id="GO:0006094">
    <property type="term" value="P:gluconeogenesis"/>
    <property type="evidence" value="ECO:0007669"/>
    <property type="project" value="UniProtKB-UniRule"/>
</dbReference>
<dbReference type="Proteomes" id="UP000679226">
    <property type="component" value="Chromosome"/>
</dbReference>
<dbReference type="Proteomes" id="UP000520291">
    <property type="component" value="Unassembled WGS sequence"/>
</dbReference>
<gene>
    <name evidence="4 10" type="primary">fbp</name>
    <name evidence="8" type="ORF">DW701_12095</name>
    <name evidence="9" type="ORF">EAJ03_06005</name>
    <name evidence="5" type="ORF">F2Z23_06005</name>
    <name evidence="6" type="ORF">HF841_12915</name>
    <name evidence="7" type="ORF">INE88_03399</name>
    <name evidence="10" type="ORF">NCTC11155_01461</name>
</gene>
<evidence type="ECO:0000313" key="15">
    <source>
        <dbReference type="Proteomes" id="UP000520291"/>
    </source>
</evidence>
<evidence type="ECO:0000256" key="3">
    <source>
        <dbReference type="ARBA" id="ARBA00023277"/>
    </source>
</evidence>
<evidence type="ECO:0000313" key="14">
    <source>
        <dbReference type="Proteomes" id="UP000335496"/>
    </source>
</evidence>
<dbReference type="EMBL" id="CP072227">
    <property type="protein sequence ID" value="QUT46565.1"/>
    <property type="molecule type" value="Genomic_DNA"/>
</dbReference>
<proteinExistence type="inferred from homology"/>
<dbReference type="HAMAP" id="MF_01854">
    <property type="entry name" value="FBPase_class3"/>
    <property type="match status" value="1"/>
</dbReference>
<accession>A0A380YLR1</accession>
<dbReference type="RefSeq" id="WP_004293029.1">
    <property type="nucleotide sequence ID" value="NZ_CABKNQ010000018.1"/>
</dbReference>
<evidence type="ECO:0000313" key="6">
    <source>
        <dbReference type="EMBL" id="NME86909.1"/>
    </source>
</evidence>
<dbReference type="Proteomes" id="UP000283538">
    <property type="component" value="Unassembled WGS sequence"/>
</dbReference>
<dbReference type="AlphaFoldDB" id="A0A380YLR1"/>